<protein>
    <submittedName>
        <fullName evidence="1">Uncharacterized protein</fullName>
    </submittedName>
</protein>
<accession>A0A8D9G8V8</accession>
<sequence length="47" mass="5741">MLNIFNQVPSSSSLFFFWVARFWTWSDCDIWSWSDYDASILSLYLFF</sequence>
<name>A0A8D9G8V8_BRACM</name>
<gene>
    <name evidence="1" type="ORF">BRAPAZ1V2_A05P01060.2</name>
</gene>
<organism evidence="1 2">
    <name type="scientific">Brassica campestris</name>
    <name type="common">Field mustard</name>
    <dbReference type="NCBI Taxonomy" id="3711"/>
    <lineage>
        <taxon>Eukaryota</taxon>
        <taxon>Viridiplantae</taxon>
        <taxon>Streptophyta</taxon>
        <taxon>Embryophyta</taxon>
        <taxon>Tracheophyta</taxon>
        <taxon>Spermatophyta</taxon>
        <taxon>Magnoliopsida</taxon>
        <taxon>eudicotyledons</taxon>
        <taxon>Gunneridae</taxon>
        <taxon>Pentapetalae</taxon>
        <taxon>rosids</taxon>
        <taxon>malvids</taxon>
        <taxon>Brassicales</taxon>
        <taxon>Brassicaceae</taxon>
        <taxon>Brassiceae</taxon>
        <taxon>Brassica</taxon>
    </lineage>
</organism>
<dbReference type="EMBL" id="LS974621">
    <property type="protein sequence ID" value="CAG7873585.1"/>
    <property type="molecule type" value="Genomic_DNA"/>
</dbReference>
<proteinExistence type="predicted"/>
<dbReference type="AlphaFoldDB" id="A0A8D9G8V8"/>
<evidence type="ECO:0000313" key="2">
    <source>
        <dbReference type="Proteomes" id="UP000694005"/>
    </source>
</evidence>
<dbReference type="Proteomes" id="UP000694005">
    <property type="component" value="Chromosome A05"/>
</dbReference>
<evidence type="ECO:0000313" key="1">
    <source>
        <dbReference type="EMBL" id="CAG7873585.1"/>
    </source>
</evidence>
<dbReference type="Gramene" id="A05p01060.2_BraZ1">
    <property type="protein sequence ID" value="A05p01060.2_BraZ1.CDS"/>
    <property type="gene ID" value="A05g01060.2_BraZ1"/>
</dbReference>
<reference evidence="1 2" key="1">
    <citation type="submission" date="2021-07" db="EMBL/GenBank/DDBJ databases">
        <authorList>
            <consortium name="Genoscope - CEA"/>
            <person name="William W."/>
        </authorList>
    </citation>
    <scope>NUCLEOTIDE SEQUENCE [LARGE SCALE GENOMIC DNA]</scope>
</reference>